<dbReference type="EMBL" id="JXRR01000018">
    <property type="protein sequence ID" value="KIL45544.1"/>
    <property type="molecule type" value="Genomic_DNA"/>
</dbReference>
<comment type="caution">
    <text evidence="1">The sequence shown here is derived from an EMBL/GenBank/DDBJ whole genome shotgun (WGS) entry which is preliminary data.</text>
</comment>
<evidence type="ECO:0000313" key="1">
    <source>
        <dbReference type="EMBL" id="KIL45544.1"/>
    </source>
</evidence>
<sequence>MKAASRNSWRNVARLSQQKQGIIRVKDQHHFKTGLITFMC</sequence>
<dbReference type="Proteomes" id="UP000031972">
    <property type="component" value="Unassembled WGS sequence"/>
</dbReference>
<organism evidence="1 2">
    <name type="scientific">Jeotgalibacillus campisalis</name>
    <dbReference type="NCBI Taxonomy" id="220754"/>
    <lineage>
        <taxon>Bacteria</taxon>
        <taxon>Bacillati</taxon>
        <taxon>Bacillota</taxon>
        <taxon>Bacilli</taxon>
        <taxon>Bacillales</taxon>
        <taxon>Caryophanaceae</taxon>
        <taxon>Jeotgalibacillus</taxon>
    </lineage>
</organism>
<protein>
    <submittedName>
        <fullName evidence="1">Uncharacterized protein</fullName>
    </submittedName>
</protein>
<evidence type="ECO:0000313" key="2">
    <source>
        <dbReference type="Proteomes" id="UP000031972"/>
    </source>
</evidence>
<accession>A0A0C2RV05</accession>
<keyword evidence="2" id="KW-1185">Reference proteome</keyword>
<dbReference type="PATRIC" id="fig|220754.4.peg.3140"/>
<gene>
    <name evidence="1" type="ORF">KR50_31260</name>
</gene>
<reference evidence="1 2" key="1">
    <citation type="submission" date="2015-01" db="EMBL/GenBank/DDBJ databases">
        <title>Jeotgalibacillus campisalis genome sequencing.</title>
        <authorList>
            <person name="Goh K.M."/>
            <person name="Chan K.-G."/>
            <person name="Yaakop A.S."/>
            <person name="Ee R."/>
            <person name="Gan H.M."/>
            <person name="Chan C.S."/>
        </authorList>
    </citation>
    <scope>NUCLEOTIDE SEQUENCE [LARGE SCALE GENOMIC DNA]</scope>
    <source>
        <strain evidence="1 2">SF-57</strain>
    </source>
</reference>
<dbReference type="AlphaFoldDB" id="A0A0C2RV05"/>
<name>A0A0C2RV05_9BACL</name>
<proteinExistence type="predicted"/>